<evidence type="ECO:0000256" key="1">
    <source>
        <dbReference type="SAM" id="MobiDB-lite"/>
    </source>
</evidence>
<feature type="compositionally biased region" description="Polar residues" evidence="1">
    <location>
        <begin position="62"/>
        <end position="74"/>
    </location>
</feature>
<feature type="compositionally biased region" description="Low complexity" evidence="1">
    <location>
        <begin position="1"/>
        <end position="15"/>
    </location>
</feature>
<evidence type="ECO:0000313" key="2">
    <source>
        <dbReference type="EMBL" id="BES89437.1"/>
    </source>
</evidence>
<dbReference type="Proteomes" id="UP001307889">
    <property type="component" value="Chromosome 1"/>
</dbReference>
<proteinExistence type="predicted"/>
<keyword evidence="3" id="KW-1185">Reference proteome</keyword>
<accession>A0ABN7AGG7</accession>
<sequence>MDWPERLGPAAGRGAALDKRIGRQSGAINRGVGERDGAAVAPGVAMGTGPPPARSLSPRSGGDSQVDSNTNLLNSRKHFNPAAAYLG</sequence>
<name>A0ABN7AGG7_9HEMI</name>
<gene>
    <name evidence="2" type="ORF">NTJ_02245</name>
</gene>
<reference evidence="2 3" key="1">
    <citation type="submission" date="2023-09" db="EMBL/GenBank/DDBJ databases">
        <title>Nesidiocoris tenuis whole genome shotgun sequence.</title>
        <authorList>
            <person name="Shibata T."/>
            <person name="Shimoda M."/>
            <person name="Kobayashi T."/>
            <person name="Uehara T."/>
        </authorList>
    </citation>
    <scope>NUCLEOTIDE SEQUENCE [LARGE SCALE GENOMIC DNA]</scope>
    <source>
        <strain evidence="2 3">Japan</strain>
    </source>
</reference>
<protein>
    <submittedName>
        <fullName evidence="2">Uncharacterized protein</fullName>
    </submittedName>
</protein>
<feature type="region of interest" description="Disordered" evidence="1">
    <location>
        <begin position="1"/>
        <end position="87"/>
    </location>
</feature>
<evidence type="ECO:0000313" key="3">
    <source>
        <dbReference type="Proteomes" id="UP001307889"/>
    </source>
</evidence>
<organism evidence="2 3">
    <name type="scientific">Nesidiocoris tenuis</name>
    <dbReference type="NCBI Taxonomy" id="355587"/>
    <lineage>
        <taxon>Eukaryota</taxon>
        <taxon>Metazoa</taxon>
        <taxon>Ecdysozoa</taxon>
        <taxon>Arthropoda</taxon>
        <taxon>Hexapoda</taxon>
        <taxon>Insecta</taxon>
        <taxon>Pterygota</taxon>
        <taxon>Neoptera</taxon>
        <taxon>Paraneoptera</taxon>
        <taxon>Hemiptera</taxon>
        <taxon>Heteroptera</taxon>
        <taxon>Panheteroptera</taxon>
        <taxon>Cimicomorpha</taxon>
        <taxon>Miridae</taxon>
        <taxon>Dicyphina</taxon>
        <taxon>Nesidiocoris</taxon>
    </lineage>
</organism>
<dbReference type="EMBL" id="AP028909">
    <property type="protein sequence ID" value="BES89437.1"/>
    <property type="molecule type" value="Genomic_DNA"/>
</dbReference>